<proteinExistence type="predicted"/>
<evidence type="ECO:0000256" key="1">
    <source>
        <dbReference type="SAM" id="MobiDB-lite"/>
    </source>
</evidence>
<dbReference type="Proteomes" id="UP000053989">
    <property type="component" value="Unassembled WGS sequence"/>
</dbReference>
<protein>
    <submittedName>
        <fullName evidence="2">Uncharacterized protein</fullName>
    </submittedName>
</protein>
<keyword evidence="3" id="KW-1185">Reference proteome</keyword>
<dbReference type="HOGENOM" id="CLU_2513941_0_0_1"/>
<evidence type="ECO:0000313" key="3">
    <source>
        <dbReference type="Proteomes" id="UP000053989"/>
    </source>
</evidence>
<feature type="compositionally biased region" description="Basic and acidic residues" evidence="1">
    <location>
        <begin position="71"/>
        <end position="85"/>
    </location>
</feature>
<reference evidence="2 3" key="1">
    <citation type="submission" date="2014-04" db="EMBL/GenBank/DDBJ databases">
        <authorList>
            <consortium name="DOE Joint Genome Institute"/>
            <person name="Kuo A."/>
            <person name="Kohler A."/>
            <person name="Nagy L.G."/>
            <person name="Floudas D."/>
            <person name="Copeland A."/>
            <person name="Barry K.W."/>
            <person name="Cichocki N."/>
            <person name="Veneault-Fourrey C."/>
            <person name="LaButti K."/>
            <person name="Lindquist E.A."/>
            <person name="Lipzen A."/>
            <person name="Lundell T."/>
            <person name="Morin E."/>
            <person name="Murat C."/>
            <person name="Sun H."/>
            <person name="Tunlid A."/>
            <person name="Henrissat B."/>
            <person name="Grigoriev I.V."/>
            <person name="Hibbett D.S."/>
            <person name="Martin F."/>
            <person name="Nordberg H.P."/>
            <person name="Cantor M.N."/>
            <person name="Hua S.X."/>
        </authorList>
    </citation>
    <scope>NUCLEOTIDE SEQUENCE [LARGE SCALE GENOMIC DNA]</scope>
    <source>
        <strain evidence="2 3">Foug A</strain>
    </source>
</reference>
<feature type="compositionally biased region" description="Acidic residues" evidence="1">
    <location>
        <begin position="60"/>
        <end position="70"/>
    </location>
</feature>
<organism evidence="2 3">
    <name type="scientific">Scleroderma citrinum Foug A</name>
    <dbReference type="NCBI Taxonomy" id="1036808"/>
    <lineage>
        <taxon>Eukaryota</taxon>
        <taxon>Fungi</taxon>
        <taxon>Dikarya</taxon>
        <taxon>Basidiomycota</taxon>
        <taxon>Agaricomycotina</taxon>
        <taxon>Agaricomycetes</taxon>
        <taxon>Agaricomycetidae</taxon>
        <taxon>Boletales</taxon>
        <taxon>Sclerodermatineae</taxon>
        <taxon>Sclerodermataceae</taxon>
        <taxon>Scleroderma</taxon>
    </lineage>
</organism>
<gene>
    <name evidence="2" type="ORF">SCLCIDRAFT_18895</name>
</gene>
<sequence>MSFSTSSDFAAPRLSSPFDFNSDDYQSQVLDEWYHKHAATHANHFSVEGTYIEQTGDLDIDEVSPDEDDRAAESLVRKHWHAGEH</sequence>
<feature type="region of interest" description="Disordered" evidence="1">
    <location>
        <begin position="60"/>
        <end position="85"/>
    </location>
</feature>
<reference evidence="3" key="2">
    <citation type="submission" date="2015-01" db="EMBL/GenBank/DDBJ databases">
        <title>Evolutionary Origins and Diversification of the Mycorrhizal Mutualists.</title>
        <authorList>
            <consortium name="DOE Joint Genome Institute"/>
            <consortium name="Mycorrhizal Genomics Consortium"/>
            <person name="Kohler A."/>
            <person name="Kuo A."/>
            <person name="Nagy L.G."/>
            <person name="Floudas D."/>
            <person name="Copeland A."/>
            <person name="Barry K.W."/>
            <person name="Cichocki N."/>
            <person name="Veneault-Fourrey C."/>
            <person name="LaButti K."/>
            <person name="Lindquist E.A."/>
            <person name="Lipzen A."/>
            <person name="Lundell T."/>
            <person name="Morin E."/>
            <person name="Murat C."/>
            <person name="Riley R."/>
            <person name="Ohm R."/>
            <person name="Sun H."/>
            <person name="Tunlid A."/>
            <person name="Henrissat B."/>
            <person name="Grigoriev I.V."/>
            <person name="Hibbett D.S."/>
            <person name="Martin F."/>
        </authorList>
    </citation>
    <scope>NUCLEOTIDE SEQUENCE [LARGE SCALE GENOMIC DNA]</scope>
    <source>
        <strain evidence="3">Foug A</strain>
    </source>
</reference>
<dbReference type="InParanoid" id="A0A0C3ESX6"/>
<dbReference type="AlphaFoldDB" id="A0A0C3ESX6"/>
<name>A0A0C3ESX6_9AGAM</name>
<dbReference type="EMBL" id="KN822004">
    <property type="protein sequence ID" value="KIM70941.1"/>
    <property type="molecule type" value="Genomic_DNA"/>
</dbReference>
<evidence type="ECO:0000313" key="2">
    <source>
        <dbReference type="EMBL" id="KIM70941.1"/>
    </source>
</evidence>
<accession>A0A0C3ESX6</accession>